<keyword evidence="5" id="KW-0946">Virion</keyword>
<evidence type="ECO:0000256" key="1">
    <source>
        <dbReference type="ARBA" id="ARBA00004328"/>
    </source>
</evidence>
<name>A0A976R744_9VIRU</name>
<accession>A0A976R744</accession>
<proteinExistence type="inferred from homology"/>
<protein>
    <submittedName>
        <fullName evidence="6">Major capsid protein</fullName>
    </submittedName>
</protein>
<evidence type="ECO:0000256" key="2">
    <source>
        <dbReference type="ARBA" id="ARBA00009963"/>
    </source>
</evidence>
<dbReference type="SUPFAM" id="SSF88645">
    <property type="entry name" value="ssDNA viruses"/>
    <property type="match status" value="2"/>
</dbReference>
<dbReference type="Gene3D" id="2.60.169.10">
    <property type="entry name" value="Microviridae F protein"/>
    <property type="match status" value="2"/>
</dbReference>
<dbReference type="InterPro" id="IPR003514">
    <property type="entry name" value="Microviridae_protein_F"/>
</dbReference>
<dbReference type="GO" id="GO:0005198">
    <property type="term" value="F:structural molecule activity"/>
    <property type="evidence" value="ECO:0007669"/>
    <property type="project" value="InterPro"/>
</dbReference>
<dbReference type="EMBL" id="OM869494">
    <property type="protein sequence ID" value="UPW36474.1"/>
    <property type="molecule type" value="Genomic_DNA"/>
</dbReference>
<reference evidence="6" key="1">
    <citation type="submission" date="2022-02" db="EMBL/GenBank/DDBJ databases">
        <title>Towards deciphering the DNA virus diversity associated with rodent species in the families Cricetidae and Heteromyidae.</title>
        <authorList>
            <person name="Lund M."/>
            <person name="Larsen B.B."/>
            <person name="Gryseels S."/>
            <person name="Kraberger S."/>
            <person name="Rowsey D.M."/>
            <person name="Steger L."/>
            <person name="Yule K.M."/>
            <person name="Upham N.S."/>
            <person name="Worobey M."/>
            <person name="Van Doorslaer K."/>
            <person name="Varsani A."/>
        </authorList>
    </citation>
    <scope>NUCLEOTIDE SEQUENCE</scope>
    <source>
        <strain evidence="6">UA08Rod_7365</strain>
    </source>
</reference>
<comment type="similarity">
    <text evidence="2">Belongs to the microviridae F protein family.</text>
</comment>
<evidence type="ECO:0000256" key="4">
    <source>
        <dbReference type="ARBA" id="ARBA00022561"/>
    </source>
</evidence>
<dbReference type="InterPro" id="IPR016184">
    <property type="entry name" value="Capsid/spike_ssDNA_virus"/>
</dbReference>
<keyword evidence="3" id="KW-1140">T=1 icosahedral capsid protein</keyword>
<organism evidence="6">
    <name type="scientific">Sigmofec virus UA08Rod_7365</name>
    <dbReference type="NCBI Taxonomy" id="2929245"/>
    <lineage>
        <taxon>Viruses</taxon>
        <taxon>Monodnaviria</taxon>
        <taxon>Sangervirae</taxon>
        <taxon>Phixviricota</taxon>
        <taxon>Malgrandaviricetes</taxon>
        <taxon>Petitvirales</taxon>
        <taxon>Microviridae</taxon>
    </lineage>
</organism>
<dbReference type="InterPro" id="IPR037002">
    <property type="entry name" value="Microviridae_protein_F_sf"/>
</dbReference>
<evidence type="ECO:0000256" key="5">
    <source>
        <dbReference type="ARBA" id="ARBA00022844"/>
    </source>
</evidence>
<comment type="subcellular location">
    <subcellularLocation>
        <location evidence="1">Virion</location>
    </subcellularLocation>
</comment>
<sequence length="610" mass="68291">MARNKGRMTYDCTATINMGLNYPCNVIECFPGDSFRLEMKALLRFLPQVSPTMSNVVATVDTYTVPLRQLCEKIGLDWDSYLTGGEDGNQMLGTPMITIPATGYEPGSLADWLNYPTNYLDVDTNEKVIVAAGREYSAFPVIAYMHIINENYRDPNFIKKLDLTKYQEFLDGTYEFETPSGDPIDYDLCVKGIFPKAWSRDYFGRALPNTQRGMPVSIPMATAGLQPTKVPVVTGAVVQGVILSSYTVPATVFSFKNHQSDDSFEFPLVPLLVTSFQDGTSLTDVFDVTYNSMLGTVLFKGRYVASMSGTTLSLLPQYSSDGQTWYPISRLATSAILPSSTLSIPTSNYKITSYSSYADLSAVENAGSFEVLAFRLAARMQRFGEILQTSGARAVEYTLAMFGVRIPDERVQRPIFHGSFRMPVVFSEVLQTSNTTETSPQGNLAGHGITGGVNSPIHIKVIEHSFVISILNVMPRSQYREFVPAYMFRKNRLDIPVPMMQGIGDQPVKREQIFPNSKNPDEAFGFIPQYSDLWYIPSALHGHMKDTFLHWNMARAYKTEPVLSAAWRYEKPTDRSFAVRDEDQMQIQIGFVLKARRPFARNVQPGIHIV</sequence>
<dbReference type="Pfam" id="PF02305">
    <property type="entry name" value="Phage_F"/>
    <property type="match status" value="1"/>
</dbReference>
<evidence type="ECO:0000256" key="3">
    <source>
        <dbReference type="ARBA" id="ARBA00022431"/>
    </source>
</evidence>
<keyword evidence="4" id="KW-0167">Capsid protein</keyword>
<evidence type="ECO:0000313" key="6">
    <source>
        <dbReference type="EMBL" id="UPW36474.1"/>
    </source>
</evidence>
<dbReference type="GO" id="GO:0039615">
    <property type="term" value="C:T=1 icosahedral viral capsid"/>
    <property type="evidence" value="ECO:0007669"/>
    <property type="project" value="UniProtKB-KW"/>
</dbReference>